<dbReference type="InterPro" id="IPR017562">
    <property type="entry name" value="Cyt_c_biogenesis_CcsA"/>
</dbReference>
<dbReference type="PANTHER" id="PTHR30071:SF1">
    <property type="entry name" value="CYTOCHROME B_B6 PROTEIN-RELATED"/>
    <property type="match status" value="1"/>
</dbReference>
<organism evidence="8 9">
    <name type="scientific">Pseudolysinimonas kribbensis</name>
    <dbReference type="NCBI Taxonomy" id="433641"/>
    <lineage>
        <taxon>Bacteria</taxon>
        <taxon>Bacillati</taxon>
        <taxon>Actinomycetota</taxon>
        <taxon>Actinomycetes</taxon>
        <taxon>Micrococcales</taxon>
        <taxon>Microbacteriaceae</taxon>
        <taxon>Pseudolysinimonas</taxon>
    </lineage>
</organism>
<evidence type="ECO:0000256" key="6">
    <source>
        <dbReference type="SAM" id="Phobius"/>
    </source>
</evidence>
<keyword evidence="5 6" id="KW-0472">Membrane</keyword>
<feature type="transmembrane region" description="Helical" evidence="6">
    <location>
        <begin position="242"/>
        <end position="263"/>
    </location>
</feature>
<sequence length="336" mass="36594">MTTDTLAAYSLLMAYSAIAVYAIAFVMYVLDLSRRTGSIPVAEASARAAVPAATTARAGGGTALLERVGSVTTRIAEGQAKSVNKATRFQRTAFALMIIAWVVHVGAVVLRGIAADRGPWANMYEFSLTGTAIIVGIFIVVNLWRDVKFLGAYITGFVVLMLGLAATNFYVAVAPTSPPLQSYWLYIHISVAMLATGFYAVGGGLAIVQLLQQAREKGRLTRGRFLATFPSSATLEAMSSRLIIVGFAFWTFTLMAGAIWAYHAWGRYWGWDTKEVWTFIVWVIFAGYIHARATRGWRGTRSAWLAIIGLAAVLFNFTIVNLFFHGLHAYSGLSTM</sequence>
<dbReference type="PANTHER" id="PTHR30071">
    <property type="entry name" value="HEME EXPORTER PROTEIN C"/>
    <property type="match status" value="1"/>
</dbReference>
<comment type="caution">
    <text evidence="8">The sequence shown here is derived from an EMBL/GenBank/DDBJ whole genome shotgun (WGS) entry which is preliminary data.</text>
</comment>
<evidence type="ECO:0000256" key="4">
    <source>
        <dbReference type="ARBA" id="ARBA00022989"/>
    </source>
</evidence>
<feature type="transmembrane region" description="Helical" evidence="6">
    <location>
        <begin position="126"/>
        <end position="144"/>
    </location>
</feature>
<reference evidence="9" key="1">
    <citation type="journal article" date="2019" name="Int. J. Syst. Evol. Microbiol.">
        <title>The Global Catalogue of Microorganisms (GCM) 10K type strain sequencing project: providing services to taxonomists for standard genome sequencing and annotation.</title>
        <authorList>
            <consortium name="The Broad Institute Genomics Platform"/>
            <consortium name="The Broad Institute Genome Sequencing Center for Infectious Disease"/>
            <person name="Wu L."/>
            <person name="Ma J."/>
        </authorList>
    </citation>
    <scope>NUCLEOTIDE SEQUENCE [LARGE SCALE GENOMIC DNA]</scope>
    <source>
        <strain evidence="9">NBRC 108894</strain>
    </source>
</reference>
<feature type="transmembrane region" description="Helical" evidence="6">
    <location>
        <begin position="303"/>
        <end position="324"/>
    </location>
</feature>
<keyword evidence="2 6" id="KW-0812">Transmembrane</keyword>
<name>A0ABQ6K7N2_9MICO</name>
<dbReference type="RefSeq" id="WP_425564924.1">
    <property type="nucleotide sequence ID" value="NZ_BAAAQO010000002.1"/>
</dbReference>
<dbReference type="InterPro" id="IPR045062">
    <property type="entry name" value="Cyt_c_biogenesis_CcsA/CcmC"/>
</dbReference>
<gene>
    <name evidence="8" type="ORF">GCM10025881_16260</name>
</gene>
<proteinExistence type="predicted"/>
<evidence type="ECO:0000259" key="7">
    <source>
        <dbReference type="Pfam" id="PF01578"/>
    </source>
</evidence>
<evidence type="ECO:0000256" key="1">
    <source>
        <dbReference type="ARBA" id="ARBA00004141"/>
    </source>
</evidence>
<protein>
    <submittedName>
        <fullName evidence="8">C-type cytochrome biogenesis protein CcsB</fullName>
    </submittedName>
</protein>
<dbReference type="Pfam" id="PF01578">
    <property type="entry name" value="Cytochrom_C_asm"/>
    <property type="match status" value="1"/>
</dbReference>
<feature type="transmembrane region" description="Helical" evidence="6">
    <location>
        <begin position="183"/>
        <end position="211"/>
    </location>
</feature>
<accession>A0ABQ6K7N2</accession>
<feature type="transmembrane region" description="Helical" evidence="6">
    <location>
        <begin position="151"/>
        <end position="171"/>
    </location>
</feature>
<dbReference type="NCBIfam" id="TIGR03144">
    <property type="entry name" value="cytochr_II_ccsB"/>
    <property type="match status" value="1"/>
</dbReference>
<feature type="transmembrane region" description="Helical" evidence="6">
    <location>
        <begin position="93"/>
        <end position="114"/>
    </location>
</feature>
<evidence type="ECO:0000313" key="8">
    <source>
        <dbReference type="EMBL" id="GMA94802.1"/>
    </source>
</evidence>
<dbReference type="EMBL" id="BSVB01000001">
    <property type="protein sequence ID" value="GMA94802.1"/>
    <property type="molecule type" value="Genomic_DNA"/>
</dbReference>
<feature type="transmembrane region" description="Helical" evidence="6">
    <location>
        <begin position="6"/>
        <end position="30"/>
    </location>
</feature>
<dbReference type="Proteomes" id="UP001157034">
    <property type="component" value="Unassembled WGS sequence"/>
</dbReference>
<evidence type="ECO:0000256" key="2">
    <source>
        <dbReference type="ARBA" id="ARBA00022692"/>
    </source>
</evidence>
<evidence type="ECO:0000256" key="3">
    <source>
        <dbReference type="ARBA" id="ARBA00022748"/>
    </source>
</evidence>
<evidence type="ECO:0000313" key="9">
    <source>
        <dbReference type="Proteomes" id="UP001157034"/>
    </source>
</evidence>
<keyword evidence="4 6" id="KW-1133">Transmembrane helix</keyword>
<keyword evidence="9" id="KW-1185">Reference proteome</keyword>
<comment type="subcellular location">
    <subcellularLocation>
        <location evidence="1">Membrane</location>
        <topology evidence="1">Multi-pass membrane protein</topology>
    </subcellularLocation>
</comment>
<feature type="transmembrane region" description="Helical" evidence="6">
    <location>
        <begin position="275"/>
        <end position="291"/>
    </location>
</feature>
<dbReference type="InterPro" id="IPR002541">
    <property type="entry name" value="Cyt_c_assembly"/>
</dbReference>
<feature type="domain" description="Cytochrome c assembly protein" evidence="7">
    <location>
        <begin position="120"/>
        <end position="328"/>
    </location>
</feature>
<evidence type="ECO:0000256" key="5">
    <source>
        <dbReference type="ARBA" id="ARBA00023136"/>
    </source>
</evidence>
<keyword evidence="3" id="KW-0201">Cytochrome c-type biogenesis</keyword>